<keyword evidence="1" id="KW-1133">Transmembrane helix</keyword>
<feature type="transmembrane region" description="Helical" evidence="1">
    <location>
        <begin position="23"/>
        <end position="43"/>
    </location>
</feature>
<gene>
    <name evidence="2" type="ORF">CG419_02280</name>
</gene>
<sequence>MKSLQSYHRLGEVFTQTVKKWRLWLSIFVIGSVLGVIGANLYMNKMYKASYDTSSSIILEPNAGGKEADPQNIAYYMNTYKMALGDPDYLNKLVSHASKSEKKKLVTDISGATVVDNPGGTTIITIKVTSDSAKAAVYSANYIAKNAVKDVGHLMKSGTARVLTSSKNASLLPTVNKKQILVSIVGLVFVLSALVTFMIVYFDPTVQGTGIIKDNLNNVLLTTVPNTRELRTITLETLTILDQKLQSAHLMMVGLASDETNKKCAQLVLDANSDFNSVEFKSSVELSQTGVEFASKDGAIIVIEEGTTKRRDLAMLMSVLEDNLAKPIAAIIFIKK</sequence>
<dbReference type="Proteomes" id="UP000199749">
    <property type="component" value="Chromosome"/>
</dbReference>
<evidence type="ECO:0000313" key="3">
    <source>
        <dbReference type="Proteomes" id="UP000199749"/>
    </source>
</evidence>
<evidence type="ECO:0000256" key="1">
    <source>
        <dbReference type="SAM" id="Phobius"/>
    </source>
</evidence>
<evidence type="ECO:0000313" key="2">
    <source>
        <dbReference type="EMBL" id="ASN59513.1"/>
    </source>
</evidence>
<accession>A0AAC9UJW5</accession>
<dbReference type="AlphaFoldDB" id="A0AAC9UJW5"/>
<keyword evidence="1" id="KW-0812">Transmembrane</keyword>
<reference evidence="2 3" key="1">
    <citation type="submission" date="2017-07" db="EMBL/GenBank/DDBJ databases">
        <title>Lactobacillus curvatus MRS6 whole genome.</title>
        <authorList>
            <person name="Jans C."/>
            <person name="Lagler S."/>
            <person name="Lacroix C."/>
            <person name="Meile L."/>
            <person name="Stevens M.J.A."/>
        </authorList>
    </citation>
    <scope>NUCLEOTIDE SEQUENCE [LARGE SCALE GENOMIC DNA]</scope>
    <source>
        <strain evidence="2 3">MRS6</strain>
    </source>
</reference>
<name>A0AAC9UJW5_LATCU</name>
<organism evidence="2 3">
    <name type="scientific">Latilactobacillus curvatus</name>
    <name type="common">Lactobacillus curvatus</name>
    <dbReference type="NCBI Taxonomy" id="28038"/>
    <lineage>
        <taxon>Bacteria</taxon>
        <taxon>Bacillati</taxon>
        <taxon>Bacillota</taxon>
        <taxon>Bacilli</taxon>
        <taxon>Lactobacillales</taxon>
        <taxon>Lactobacillaceae</taxon>
        <taxon>Latilactobacillus</taxon>
    </lineage>
</organism>
<dbReference type="RefSeq" id="WP_089556333.1">
    <property type="nucleotide sequence ID" value="NZ_CP022474.1"/>
</dbReference>
<protein>
    <recommendedName>
        <fullName evidence="4">Capsular polysaccharide biosynthesis protein CpsC</fullName>
    </recommendedName>
</protein>
<dbReference type="EMBL" id="CP022474">
    <property type="protein sequence ID" value="ASN59513.1"/>
    <property type="molecule type" value="Genomic_DNA"/>
</dbReference>
<feature type="transmembrane region" description="Helical" evidence="1">
    <location>
        <begin position="180"/>
        <end position="202"/>
    </location>
</feature>
<proteinExistence type="predicted"/>
<keyword evidence="1" id="KW-0472">Membrane</keyword>
<evidence type="ECO:0008006" key="4">
    <source>
        <dbReference type="Google" id="ProtNLM"/>
    </source>
</evidence>